<dbReference type="RefSeq" id="WP_008477123.1">
    <property type="nucleotide sequence ID" value="NZ_CAGS01000171.1"/>
</dbReference>
<reference evidence="2 3" key="1">
    <citation type="journal article" date="2012" name="ISME J.">
        <title>Nitrification expanded: discovery, physiology and genomics of a nitrite-oxidizing bacterium from the phylum Chloroflexi.</title>
        <authorList>
            <person name="Sorokin D.Y."/>
            <person name="Lucker S."/>
            <person name="Vejmelkova D."/>
            <person name="Kostrikina N.A."/>
            <person name="Kleerebezem R."/>
            <person name="Rijpstra W.I."/>
            <person name="Damste J.S."/>
            <person name="Le Paslier D."/>
            <person name="Muyzer G."/>
            <person name="Wagner M."/>
            <person name="van Loosdrecht M.C."/>
            <person name="Daims H."/>
        </authorList>
    </citation>
    <scope>NUCLEOTIDE SEQUENCE [LARGE SCALE GENOMIC DNA]</scope>
    <source>
        <strain evidence="3">none</strain>
    </source>
</reference>
<dbReference type="EMBL" id="CAGS01000171">
    <property type="protein sequence ID" value="CCF83651.1"/>
    <property type="molecule type" value="Genomic_DNA"/>
</dbReference>
<keyword evidence="1" id="KW-0472">Membrane</keyword>
<evidence type="ECO:0000256" key="1">
    <source>
        <dbReference type="SAM" id="Phobius"/>
    </source>
</evidence>
<name>I4EG39_9BACT</name>
<proteinExistence type="predicted"/>
<feature type="transmembrane region" description="Helical" evidence="1">
    <location>
        <begin position="385"/>
        <end position="412"/>
    </location>
</feature>
<keyword evidence="3" id="KW-1185">Reference proteome</keyword>
<dbReference type="SUPFAM" id="SSF48371">
    <property type="entry name" value="ARM repeat"/>
    <property type="match status" value="1"/>
</dbReference>
<sequence length="1335" mass="138113">MAKDSQLKINIVGDASQIRKVFGQAEESAGRFGKAIGGVASAAGGFLAANVIMKGFDAAVGGAARAVFGLNNEYEAAQTRIMAFTKDQAMTADILSKVRDEANKTPFAFNEMANATAALIPTAKMANVSWEELLKTGEILAASNPMEGLEGASFALKEAVSGDFTSIIERFNLSRQTINRLKDEGVPALEIVRQAMAEQGLDASLVAGMAETAAGRWATFQDTIDGLKMSLTKPIFEGLKNGLTALQGVFDANSERLTRFAETVGNALGGALQGAISFLSETVIPTFQGFFQLLTADKFSGFVDGMATIQGALTRAFGADTAGRITQTLGGIATFITETALPAVQSFFGFLQRHAGTIATIAGAVLIAVKVFGTLTTVVSAVSGVFATISGIVAGVSAAWAGLTTAFGAFFISAGATQGILGSLIAILGGPVTVAIAAVAGTVALLAAAWVNNWGDIRGKTAAAWEILKSIFQSIQERFSQFVSQILPELAAAWESLSSKIGSVLKLVGSLVSAFWTGVIQPTFNAITGFIQRHGDDIVSILSRVWNLISGTISNVTSIISNVIQLALNIIQGDWKGAWENIKAIGSTLWDQIKLVISTAAGILRDLLSIIWGEIKTKASDTWNGIKTTFENGKDALKNALLWPFERARDAIGGIMDGFKRNLAGPWNAAADGINNFIVGVGLAVNWASRKLTGSDLFSWGGMPSVPRFARGGVHQGGLMIAGEEGEELLVAPRGTRVFSHRDTVDLFRTLNDRPPEGVPLGPNGPLGLGAGPLDGVVSAVKNMAGSAVEAVRSVIDKGVTWLIDQALGALHLDTGAGALGGIGRGVFSHVTDLAKTTITKLFETVKKALPSLDAPAGYPGGNAILDMAFRTPGAYMWCEKFIGDVYQRLGLHYTRAASAAQHARMQPLNPGTGPAGAVVFLPWDTYGHVAFSLGDGRIYGTANTPSGKGVMNAWSGAGWTVNPAANGLHATNGPVLSLLNEANPTEGEIAAPVPMLRRIVSEEAGGDVIEGGMLAALNDLYKPLGKAGQAFSEVVDTILSGNKALDSLLDLSKEGAVQVQGSIVTLADSNKTSLLANKDATTKVQQSVDTMAAGTASGLSRVDSSVLGVGGAVDGVGDSVDAMAGDSRSAFQKVLSILQGAISGASPWHVITDGGAGPGGPATDINGGGGGDVVGGNLTPGMGGLINPPPPGSKENPIVLTPANPDVISGGLTPGMTNLLSDKTTVNGDIIVGPGPVGGTTINEDVLLGPLPKFARGGVFDRPVVGIFGEGRDREIASPEPLLRQIVREETRLGAGITVNINGPITVNSRADIDRLGNDVAVSIRAALRRQGRA</sequence>
<organism evidence="2 3">
    <name type="scientific">Nitrolancea hollandica Lb</name>
    <dbReference type="NCBI Taxonomy" id="1129897"/>
    <lineage>
        <taxon>Bacteria</taxon>
        <taxon>Pseudomonadati</taxon>
        <taxon>Thermomicrobiota</taxon>
        <taxon>Thermomicrobia</taxon>
        <taxon>Sphaerobacterales</taxon>
        <taxon>Sphaerobacterineae</taxon>
        <taxon>Sphaerobacteraceae</taxon>
        <taxon>Nitrolancea</taxon>
    </lineage>
</organism>
<keyword evidence="1" id="KW-1133">Transmembrane helix</keyword>
<accession>I4EG39</accession>
<protein>
    <submittedName>
        <fullName evidence="2">Uncharacterized protein</fullName>
    </submittedName>
</protein>
<dbReference type="InterPro" id="IPR016024">
    <property type="entry name" value="ARM-type_fold"/>
</dbReference>
<feature type="transmembrane region" description="Helical" evidence="1">
    <location>
        <begin position="424"/>
        <end position="451"/>
    </location>
</feature>
<evidence type="ECO:0000313" key="3">
    <source>
        <dbReference type="Proteomes" id="UP000004221"/>
    </source>
</evidence>
<dbReference type="Gene3D" id="1.20.120.20">
    <property type="entry name" value="Apolipoprotein"/>
    <property type="match status" value="1"/>
</dbReference>
<dbReference type="OrthoDB" id="3765294at2"/>
<keyword evidence="1" id="KW-0812">Transmembrane</keyword>
<dbReference type="Proteomes" id="UP000004221">
    <property type="component" value="Unassembled WGS sequence"/>
</dbReference>
<evidence type="ECO:0000313" key="2">
    <source>
        <dbReference type="EMBL" id="CCF83651.1"/>
    </source>
</evidence>
<comment type="caution">
    <text evidence="2">The sequence shown here is derived from an EMBL/GenBank/DDBJ whole genome shotgun (WGS) entry which is preliminary data.</text>
</comment>
<feature type="transmembrane region" description="Helical" evidence="1">
    <location>
        <begin position="355"/>
        <end position="373"/>
    </location>
</feature>
<gene>
    <name evidence="2" type="ORF">NITHO_2520026</name>
</gene>